<dbReference type="Proteomes" id="UP000249363">
    <property type="component" value="Unassembled WGS sequence"/>
</dbReference>
<dbReference type="PROSITE" id="PS00086">
    <property type="entry name" value="CYTOCHROME_P450"/>
    <property type="match status" value="1"/>
</dbReference>
<dbReference type="InterPro" id="IPR050121">
    <property type="entry name" value="Cytochrome_P450_monoxygenase"/>
</dbReference>
<accession>A0A364KTI3</accession>
<dbReference type="GeneID" id="63792098"/>
<keyword evidence="6 7" id="KW-0349">Heme</keyword>
<evidence type="ECO:0000256" key="6">
    <source>
        <dbReference type="PIRSR" id="PIRSR602403-1"/>
    </source>
</evidence>
<dbReference type="AlphaFoldDB" id="A0A364KTI3"/>
<keyword evidence="3 6" id="KW-0479">Metal-binding</keyword>
<proteinExistence type="inferred from homology"/>
<comment type="similarity">
    <text evidence="2 7">Belongs to the cytochrome P450 family.</text>
</comment>
<dbReference type="GO" id="GO:0004497">
    <property type="term" value="F:monooxygenase activity"/>
    <property type="evidence" value="ECO:0007669"/>
    <property type="project" value="UniProtKB-KW"/>
</dbReference>
<gene>
    <name evidence="8" type="ORF">BHQ10_002882</name>
</gene>
<name>A0A364KTI3_TALAM</name>
<dbReference type="Gene3D" id="1.10.630.10">
    <property type="entry name" value="Cytochrome P450"/>
    <property type="match status" value="1"/>
</dbReference>
<keyword evidence="7" id="KW-0503">Monooxygenase</keyword>
<evidence type="ECO:0008006" key="10">
    <source>
        <dbReference type="Google" id="ProtNLM"/>
    </source>
</evidence>
<keyword evidence="4 7" id="KW-0560">Oxidoreductase</keyword>
<keyword evidence="5 6" id="KW-0408">Iron</keyword>
<evidence type="ECO:0000313" key="9">
    <source>
        <dbReference type="Proteomes" id="UP000249363"/>
    </source>
</evidence>
<dbReference type="OrthoDB" id="3934656at2759"/>
<evidence type="ECO:0000313" key="8">
    <source>
        <dbReference type="EMBL" id="RAO66870.1"/>
    </source>
</evidence>
<sequence length="565" mass="64270">MVAVPTAVIAVPDVTRFFNDSAHFFRDKNLVKCVQLASPETLNIILCLLFLTSLTISLRLAHSYYSSSVRSFPGPFSTNFTDVWRYIKTAGGQAHLVHAELHRKYGVVVRIGPNTLSISDPSLIKIIYNTKDPWKKSRMYTLQQSVLPDGTPQPNLFSTLDEKWHAKILKPIGPSLSSTKSVLSTEKFLDSSINLLISVLREKFVSTALPCDIADIFIRFSWDAMGYTTFGSSLGFLDGSLQNSEKLLRDSDRDFEYFARQTCQMPWLHYYLKTSWIARRFNAPQLQWAVNLSFEHYSKRKEMRKLLDTNKSVSGGEQDFLDRYLEAQQKYPELIDDYQMISYLLTNTVAGSHPTAYTLIALVYYVLKTEGVLARIRSELKSARLYGVEGPASYKKAKTLPYLEAVIRESIRIHPGFALVLEREVPEEGLQLPDGRIVAPGTIVGMDPWVINRDEDIFGPETGSFNPERWLQYRHESIDQFNSRRQKMFNTLLSFGSGGRACLGQRLGLVELYKTAASFFANFDVQLVDSKQKMKITCAWVMRTEDVHLYLRSTSDTAEKPLTSI</sequence>
<dbReference type="PRINTS" id="PR00385">
    <property type="entry name" value="P450"/>
</dbReference>
<dbReference type="InterPro" id="IPR036396">
    <property type="entry name" value="Cyt_P450_sf"/>
</dbReference>
<dbReference type="GO" id="GO:0020037">
    <property type="term" value="F:heme binding"/>
    <property type="evidence" value="ECO:0007669"/>
    <property type="project" value="InterPro"/>
</dbReference>
<dbReference type="CDD" id="cd11060">
    <property type="entry name" value="CYP57A1-like"/>
    <property type="match status" value="1"/>
</dbReference>
<dbReference type="RefSeq" id="XP_040731386.1">
    <property type="nucleotide sequence ID" value="XM_040875076.1"/>
</dbReference>
<dbReference type="InterPro" id="IPR002403">
    <property type="entry name" value="Cyt_P450_E_grp-IV"/>
</dbReference>
<organism evidence="8 9">
    <name type="scientific">Talaromyces amestolkiae</name>
    <dbReference type="NCBI Taxonomy" id="1196081"/>
    <lineage>
        <taxon>Eukaryota</taxon>
        <taxon>Fungi</taxon>
        <taxon>Dikarya</taxon>
        <taxon>Ascomycota</taxon>
        <taxon>Pezizomycotina</taxon>
        <taxon>Eurotiomycetes</taxon>
        <taxon>Eurotiomycetidae</taxon>
        <taxon>Eurotiales</taxon>
        <taxon>Trichocomaceae</taxon>
        <taxon>Talaromyces</taxon>
        <taxon>Talaromyces sect. Talaromyces</taxon>
    </lineage>
</organism>
<dbReference type="InterPro" id="IPR001128">
    <property type="entry name" value="Cyt_P450"/>
</dbReference>
<protein>
    <recommendedName>
        <fullName evidence="10">Cytochrome P450</fullName>
    </recommendedName>
</protein>
<dbReference type="Pfam" id="PF00067">
    <property type="entry name" value="p450"/>
    <property type="match status" value="1"/>
</dbReference>
<keyword evidence="9" id="KW-1185">Reference proteome</keyword>
<evidence type="ECO:0000256" key="4">
    <source>
        <dbReference type="ARBA" id="ARBA00023002"/>
    </source>
</evidence>
<evidence type="ECO:0000256" key="7">
    <source>
        <dbReference type="RuleBase" id="RU000461"/>
    </source>
</evidence>
<dbReference type="EMBL" id="MIKG01000004">
    <property type="protein sequence ID" value="RAO66870.1"/>
    <property type="molecule type" value="Genomic_DNA"/>
</dbReference>
<dbReference type="SUPFAM" id="SSF48264">
    <property type="entry name" value="Cytochrome P450"/>
    <property type="match status" value="1"/>
</dbReference>
<dbReference type="PANTHER" id="PTHR24305">
    <property type="entry name" value="CYTOCHROME P450"/>
    <property type="match status" value="1"/>
</dbReference>
<comment type="caution">
    <text evidence="8">The sequence shown here is derived from an EMBL/GenBank/DDBJ whole genome shotgun (WGS) entry which is preliminary data.</text>
</comment>
<dbReference type="GO" id="GO:0005506">
    <property type="term" value="F:iron ion binding"/>
    <property type="evidence" value="ECO:0007669"/>
    <property type="project" value="InterPro"/>
</dbReference>
<dbReference type="PANTHER" id="PTHR24305:SF180">
    <property type="entry name" value="P450, PUTATIVE (EUROFUNG)-RELATED"/>
    <property type="match status" value="1"/>
</dbReference>
<feature type="binding site" description="axial binding residue" evidence="6">
    <location>
        <position position="502"/>
    </location>
    <ligand>
        <name>heme</name>
        <dbReference type="ChEBI" id="CHEBI:30413"/>
    </ligand>
    <ligandPart>
        <name>Fe</name>
        <dbReference type="ChEBI" id="CHEBI:18248"/>
    </ligandPart>
</feature>
<evidence type="ECO:0000256" key="3">
    <source>
        <dbReference type="ARBA" id="ARBA00022723"/>
    </source>
</evidence>
<dbReference type="PRINTS" id="PR00465">
    <property type="entry name" value="EP450IV"/>
</dbReference>
<comment type="cofactor">
    <cofactor evidence="1 6">
        <name>heme</name>
        <dbReference type="ChEBI" id="CHEBI:30413"/>
    </cofactor>
</comment>
<evidence type="ECO:0000256" key="2">
    <source>
        <dbReference type="ARBA" id="ARBA00010617"/>
    </source>
</evidence>
<evidence type="ECO:0000256" key="1">
    <source>
        <dbReference type="ARBA" id="ARBA00001971"/>
    </source>
</evidence>
<dbReference type="InterPro" id="IPR017972">
    <property type="entry name" value="Cyt_P450_CS"/>
</dbReference>
<dbReference type="GO" id="GO:0016705">
    <property type="term" value="F:oxidoreductase activity, acting on paired donors, with incorporation or reduction of molecular oxygen"/>
    <property type="evidence" value="ECO:0007669"/>
    <property type="project" value="InterPro"/>
</dbReference>
<evidence type="ECO:0000256" key="5">
    <source>
        <dbReference type="ARBA" id="ARBA00023004"/>
    </source>
</evidence>
<reference evidence="8 9" key="1">
    <citation type="journal article" date="2017" name="Biotechnol. Biofuels">
        <title>Differential beta-glucosidase expression as a function of carbon source availability in Talaromyces amestolkiae: a genomic and proteomic approach.</title>
        <authorList>
            <person name="de Eugenio L.I."/>
            <person name="Mendez-Liter J.A."/>
            <person name="Nieto-Dominguez M."/>
            <person name="Alonso L."/>
            <person name="Gil-Munoz J."/>
            <person name="Barriuso J."/>
            <person name="Prieto A."/>
            <person name="Martinez M.J."/>
        </authorList>
    </citation>
    <scope>NUCLEOTIDE SEQUENCE [LARGE SCALE GENOMIC DNA]</scope>
    <source>
        <strain evidence="8 9">CIB</strain>
    </source>
</reference>
<dbReference type="STRING" id="1196081.A0A364KTI3"/>